<keyword evidence="2" id="KW-0677">Repeat</keyword>
<feature type="region of interest" description="Disordered" evidence="4">
    <location>
        <begin position="2647"/>
        <end position="2674"/>
    </location>
</feature>
<accession>A0A922A5K4</accession>
<feature type="region of interest" description="Disordered" evidence="4">
    <location>
        <begin position="1719"/>
        <end position="1760"/>
    </location>
</feature>
<proteinExistence type="predicted"/>
<dbReference type="GO" id="GO:0007165">
    <property type="term" value="P:signal transduction"/>
    <property type="evidence" value="ECO:0007669"/>
    <property type="project" value="InterPro"/>
</dbReference>
<dbReference type="InterPro" id="IPR044974">
    <property type="entry name" value="Disease_R_plants"/>
</dbReference>
<keyword evidence="1" id="KW-0433">Leucine-rich repeat</keyword>
<dbReference type="FunFam" id="3.40.50.10140:FF:000007">
    <property type="entry name" value="Disease resistance protein (TIR-NBS-LRR class)"/>
    <property type="match status" value="1"/>
</dbReference>
<dbReference type="InterPro" id="IPR045344">
    <property type="entry name" value="C-JID"/>
</dbReference>
<evidence type="ECO:0000313" key="6">
    <source>
        <dbReference type="EMBL" id="KAG6620989.1"/>
    </source>
</evidence>
<dbReference type="Pfam" id="PF20160">
    <property type="entry name" value="C-JID"/>
    <property type="match status" value="6"/>
</dbReference>
<sequence length="2674" mass="303965">MRNSSRSCSSQPEVFSLVHIVHSSSTHGIESKDHLILFLLTKSANIALFHGEDTRKSFTAHMYTALKQRSLSTFRDDQELERGKYISQELLNAIENSMYAVVVLSPNYAFSRWCLIELAKIIECMKKTRLIVLPVFYHVDPPHVRSQKDTFAKAFAIHENDPRIIVDDLQTWRSALHKVGHISGWDLRDGDESMVIQEIVGKIHDGKLNSIVSTVYKNLVGIGSRVEEMMNSYLNIGPDDVRFVGILGMGGIGKTTLARAVYDRISSQFEASSFIANVRGESAKGGLVPLQTQLLSDTLMNSNIVIRDIERGSNAICQGLSRKKVLVVLDDVDQTQQLEALANRRNWFGGGSIIIITTRDKDVLIKCGLAEDEIYRAKKLDEDEALQLFSWKAFENDLPLQGFVELSEQIIHYANGLPLALEVLGRFLSCRKNVNFWESALRSLRQNPKKEIMETLKISFDGLQENEKNIFLDIACYFKGEKYVDRVKSILESCDYHPSNGIEILISKSLITIMGGKLWMHDLLQEMGHEIVRRQSQGDPGRQSRLWLTNEIIRVLKNNAGTNRIEGIVLNSPVQDELHLNSDVFSEMKNLRLLKIIGNVHLSQGISYLSTELRVMEWHGYPLKSLPMSFRPPDKLVELSMCCSHIAELWKGIESLYKLEHVNLSDSRYLLETPDFTNAPNLKRLILQGCTKLRNLHSSVGALKRLIFLNLKGCTSLTSLTCNISWDSLEILILSGCTRLKKFPETVGNMNRLRQLDLDGIALVELPSSIGHLTGLTSLSLRGCKSLLSLPSVICGLTSLKTLVLSGCSKLEKMPEGLGNLEHLEELDMSETAIWLFPYSSIAHLRNLKMLSFRGCSGLPPKSFLGLFVTCLLGNPDIGLVLPTSLSSTLYSLNKLDLSYCHLMDGAVPDDLRGLSSLLALDLSGNDFTLLPESISQLPKLGIIFLRRCRKLRSIQELPSSILYVDAEDCISLETRSDKMHMWVSDETGLDVLNWTRKPSRLKDGQRELINEGIIKAHIYLSRVMSGGSTGVGIPTWFQNQIMGSSISIRLHPDLDDSRKWLGYVLYFYYEIHDLESWESTHFTRLDWKELVFHFVTDEGPLKAPLKFGKIPKFTTIGTRARYWIYVPHIWFEKMSNEVDIWSYIKVSITIGSPFMKVEQCGAHLIYEQNAHEFIYAVLYSKKMTLKICDGNGHFQFQSSQGSSYPGGSSFSFLGVSRPKNVGDVLECISKNSSSCAVEDPGYIDSDSTIRLKTLLQSLLLRCYEVYYAQNKMHKYIFPLSSSPLWFTLHGTGPVVDVDLPPNLYDDKRWMGFAVYVSYVIRDQTSVSRNIFGHLDSYDDDLECFFVFPPTPDTIAAGPSRLFLFHIPRVFFTDKLNQRRKIRASFGTNDQNMEVVMCGIRLVYEQDLIGLVHTIVDCVLGSPDIHHQSYLRSFVNQVNNLPNYIYDQAVSTECNPILPGEMPCSFGYFSTERRNQFSGKLPSNSEEQNYDLFNKCLTQIIVGRVSKDLSSNVINAGAVYLNEFSRGDPLKASHVNLVLNHLQDTHINKFHPYNNCFLQCEIPDYFCCHGGSSVAFLLPQNLNKNSDWIGIALCVVFTINKNNEPLIHDNPAGSEICYTLLCHLTSNTGLEMLISHGITTRSGNNSFIWLSYIPREASFSESLNKCDHIHALFYSSSRDLIGQKCGHNFVYLDNMAELVGTIAQCAATSPHNSGLINHQFEGDDRDRCNKQCTDDQEETSKSDSSDNEISRGTRIKGKSGSHLSKLNQKIIKCIKFLHNPRKEFHFFFACDHCFPPSEIPEFLTYRNIGPSMTIELPPIMHNRSKWDGLLICASFTFQENQIEFLEGLESEISHHLICFLDTDIDSLRPIHVYRTAKQEFKWLHLNGFIWLFYIPSWWLPDRIQCCNNIEVSIMSDWPGWIVNNCGLRFLSTEDSGNFMQLLLPFRVSFFDNWDLFHREILEQDCAQLKLFSHQTEGCTSIDSDFTSNVESHPTLAENQGYNLKTSTIFLKRKLETDIFSTLFEGLQNDYHGYFFPQGEMPPWFNNRNDGPSIEIQLPSNLYNDKSWMGFAICAILGRPADSRNNSNPKTPAGCILHLDSNEGCLKPDLVLSIPRSKLLNSDQLLVVHYVSPTILPSKLNQWSHVKAIVECNIPSVETQMCGIRLMYKQDVEGFVQTTAECAVAIPIDQLCYYYLSFVDKLKFLKTRDKRTKFRECNFYAGHSPIIERRFQSLPRPPSICKHEAHQQCSTSKTFSNERVSNSTASGNGVEIVLPPGYLDCTNDSVFSLKTDLEYFLQKGFKNFHPSSVSNTYLPQTKVPEWFDHQSRGASVNIHLPPNIMNDRNWMGLALCATFSVHEDHPTDLSNENPKSNVSHKLICGLDTDLGGLAPIFTIRLAEEKCMWFYLRGFLWLAYIPHGRLRAGLCNPCSEIKALFGSNCPNLTVQNCSLRLLYRQDMEEFEQTILKCFTPPFQYQNREVFHRNFEYSTCFLPCEIMGWFSYHSNEPAVGFELPPDFYNDSNWLGLAMCASFWVYKDDKAAHVKMLDLGNPHYLSCLLDTDIGSVEPLHSHRPFTEEEIKLIRQGEIMWLSFIPKGSLPKWLNQCTRIEASIASDCPSLLVRKCGFRLLYQHDEAEFKETIRHCNKQNRRKDETTSVTRPNFDPMLQDKGKQVVK</sequence>
<evidence type="ECO:0000256" key="1">
    <source>
        <dbReference type="ARBA" id="ARBA00022614"/>
    </source>
</evidence>
<dbReference type="SMART" id="SM00369">
    <property type="entry name" value="LRR_TYP"/>
    <property type="match status" value="3"/>
</dbReference>
<evidence type="ECO:0000256" key="3">
    <source>
        <dbReference type="ARBA" id="ARBA00023027"/>
    </source>
</evidence>
<feature type="compositionally biased region" description="Basic and acidic residues" evidence="4">
    <location>
        <begin position="2665"/>
        <end position="2674"/>
    </location>
</feature>
<dbReference type="Pfam" id="PF23282">
    <property type="entry name" value="WHD_ROQ1"/>
    <property type="match status" value="1"/>
</dbReference>
<evidence type="ECO:0000256" key="2">
    <source>
        <dbReference type="ARBA" id="ARBA00022737"/>
    </source>
</evidence>
<reference evidence="6" key="1">
    <citation type="submission" date="2021-01" db="EMBL/GenBank/DDBJ databases">
        <authorList>
            <person name="Lovell J.T."/>
            <person name="Bentley N."/>
            <person name="Bhattarai G."/>
            <person name="Jenkins J.W."/>
            <person name="Sreedasyam A."/>
            <person name="Alarcon Y."/>
            <person name="Bock C."/>
            <person name="Boston L."/>
            <person name="Carlson J."/>
            <person name="Cervantes K."/>
            <person name="Clermont K."/>
            <person name="Krom N."/>
            <person name="Kubenka K."/>
            <person name="Mamidi S."/>
            <person name="Mattison C."/>
            <person name="Monteros M."/>
            <person name="Pisani C."/>
            <person name="Plott C."/>
            <person name="Rajasekar S."/>
            <person name="Rhein H.S."/>
            <person name="Rohla C."/>
            <person name="Song M."/>
            <person name="Hilaire R.S."/>
            <person name="Shu S."/>
            <person name="Wells L."/>
            <person name="Wang X."/>
            <person name="Webber J."/>
            <person name="Heerema R.J."/>
            <person name="Klein P."/>
            <person name="Conner P."/>
            <person name="Grauke L."/>
            <person name="Grimwood J."/>
            <person name="Schmutz J."/>
            <person name="Randall J.J."/>
        </authorList>
    </citation>
    <scope>NUCLEOTIDE SEQUENCE</scope>
    <source>
        <tissue evidence="6">Leaf</tissue>
    </source>
</reference>
<protein>
    <recommendedName>
        <fullName evidence="5">TIR domain-containing protein</fullName>
    </recommendedName>
</protein>
<dbReference type="PROSITE" id="PS50104">
    <property type="entry name" value="TIR"/>
    <property type="match status" value="1"/>
</dbReference>
<dbReference type="InterPro" id="IPR002182">
    <property type="entry name" value="NB-ARC"/>
</dbReference>
<evidence type="ECO:0000313" key="7">
    <source>
        <dbReference type="Proteomes" id="UP000811246"/>
    </source>
</evidence>
<dbReference type="Pfam" id="PF23598">
    <property type="entry name" value="LRR_14"/>
    <property type="match status" value="1"/>
</dbReference>
<dbReference type="GO" id="GO:0051707">
    <property type="term" value="P:response to other organism"/>
    <property type="evidence" value="ECO:0007669"/>
    <property type="project" value="UniProtKB-ARBA"/>
</dbReference>
<dbReference type="InterPro" id="IPR003591">
    <property type="entry name" value="Leu-rich_rpt_typical-subtyp"/>
</dbReference>
<comment type="caution">
    <text evidence="6">The sequence shown here is derived from an EMBL/GenBank/DDBJ whole genome shotgun (WGS) entry which is preliminary data.</text>
</comment>
<gene>
    <name evidence="6" type="ORF">I3842_Q046300</name>
</gene>
<evidence type="ECO:0000256" key="4">
    <source>
        <dbReference type="SAM" id="MobiDB-lite"/>
    </source>
</evidence>
<evidence type="ECO:0000259" key="5">
    <source>
        <dbReference type="PROSITE" id="PS50104"/>
    </source>
</evidence>
<feature type="domain" description="TIR" evidence="5">
    <location>
        <begin position="41"/>
        <end position="207"/>
    </location>
</feature>
<dbReference type="EMBL" id="MU228881">
    <property type="protein sequence ID" value="KAG6620989.1"/>
    <property type="molecule type" value="Genomic_DNA"/>
</dbReference>
<dbReference type="SMART" id="SM00255">
    <property type="entry name" value="TIR"/>
    <property type="match status" value="1"/>
</dbReference>
<dbReference type="PANTHER" id="PTHR11017:SF527">
    <property type="entry name" value="TMV RESISTANCE PROTEIN N-LIKE"/>
    <property type="match status" value="1"/>
</dbReference>
<organism evidence="6 7">
    <name type="scientific">Carya illinoinensis</name>
    <name type="common">Pecan</name>
    <dbReference type="NCBI Taxonomy" id="32201"/>
    <lineage>
        <taxon>Eukaryota</taxon>
        <taxon>Viridiplantae</taxon>
        <taxon>Streptophyta</taxon>
        <taxon>Embryophyta</taxon>
        <taxon>Tracheophyta</taxon>
        <taxon>Spermatophyta</taxon>
        <taxon>Magnoliopsida</taxon>
        <taxon>eudicotyledons</taxon>
        <taxon>Gunneridae</taxon>
        <taxon>Pentapetalae</taxon>
        <taxon>rosids</taxon>
        <taxon>fabids</taxon>
        <taxon>Fagales</taxon>
        <taxon>Juglandaceae</taxon>
        <taxon>Carya</taxon>
    </lineage>
</organism>
<dbReference type="Pfam" id="PF01582">
    <property type="entry name" value="TIR"/>
    <property type="match status" value="1"/>
</dbReference>
<dbReference type="Pfam" id="PF00931">
    <property type="entry name" value="NB-ARC"/>
    <property type="match status" value="1"/>
</dbReference>
<keyword evidence="3" id="KW-0520">NAD</keyword>
<dbReference type="Proteomes" id="UP000811246">
    <property type="component" value="Unassembled WGS sequence"/>
</dbReference>
<dbReference type="GO" id="GO:0006952">
    <property type="term" value="P:defense response"/>
    <property type="evidence" value="ECO:0007669"/>
    <property type="project" value="InterPro"/>
</dbReference>
<name>A0A922A5K4_CARIL</name>
<dbReference type="PANTHER" id="PTHR11017">
    <property type="entry name" value="LEUCINE-RICH REPEAT-CONTAINING PROTEIN"/>
    <property type="match status" value="1"/>
</dbReference>
<feature type="compositionally biased region" description="Basic and acidic residues" evidence="4">
    <location>
        <begin position="1720"/>
        <end position="1751"/>
    </location>
</feature>
<dbReference type="GO" id="GO:0043531">
    <property type="term" value="F:ADP binding"/>
    <property type="evidence" value="ECO:0007669"/>
    <property type="project" value="InterPro"/>
</dbReference>
<dbReference type="InterPro" id="IPR058192">
    <property type="entry name" value="WHD_ROQ1-like"/>
</dbReference>
<dbReference type="InterPro" id="IPR055414">
    <property type="entry name" value="LRR_R13L4/SHOC2-like"/>
</dbReference>
<dbReference type="InterPro" id="IPR000157">
    <property type="entry name" value="TIR_dom"/>
</dbReference>